<organism evidence="3 4">
    <name type="scientific">Escherichia albertii</name>
    <dbReference type="NCBI Taxonomy" id="208962"/>
    <lineage>
        <taxon>Bacteria</taxon>
        <taxon>Pseudomonadati</taxon>
        <taxon>Pseudomonadota</taxon>
        <taxon>Gammaproteobacteria</taxon>
        <taxon>Enterobacterales</taxon>
        <taxon>Enterobacteriaceae</taxon>
        <taxon>Escherichia</taxon>
    </lineage>
</organism>
<evidence type="ECO:0000256" key="1">
    <source>
        <dbReference type="SAM" id="SignalP"/>
    </source>
</evidence>
<evidence type="ECO:0000313" key="4">
    <source>
        <dbReference type="Proteomes" id="UP000663211"/>
    </source>
</evidence>
<accession>A0A7U8Z6Y7</accession>
<dbReference type="Gene3D" id="2.60.40.1090">
    <property type="entry name" value="Fimbrial-type adhesion domain"/>
    <property type="match status" value="1"/>
</dbReference>
<reference evidence="3 4" key="1">
    <citation type="submission" date="2021-03" db="EMBL/GenBank/DDBJ databases">
        <title>Comparative genomics of Chinese and international isolates of Escherichia albertii: population structure and evolution of virulence and antimicrobial resistance.</title>
        <authorList>
            <person name="Wang H."/>
            <person name="Xiong Y."/>
            <person name="Luo L."/>
        </authorList>
    </citation>
    <scope>NUCLEOTIDE SEQUENCE [LARGE SCALE GENOMIC DNA]</scope>
    <source>
        <strain evidence="3 4">Sample 165</strain>
    </source>
</reference>
<dbReference type="PANTHER" id="PTHR33420:SF34">
    <property type="entry name" value="MINOR FIMBRIAL SUBUNIT"/>
    <property type="match status" value="1"/>
</dbReference>
<dbReference type="GO" id="GO:0043709">
    <property type="term" value="P:cell adhesion involved in single-species biofilm formation"/>
    <property type="evidence" value="ECO:0007669"/>
    <property type="project" value="TreeGrafter"/>
</dbReference>
<dbReference type="SUPFAM" id="SSF49401">
    <property type="entry name" value="Bacterial adhesins"/>
    <property type="match status" value="1"/>
</dbReference>
<dbReference type="AlphaFoldDB" id="A0A7U8Z6Y7"/>
<gene>
    <name evidence="3" type="ORF">JRC44_07630</name>
</gene>
<feature type="signal peptide" evidence="1">
    <location>
        <begin position="1"/>
        <end position="21"/>
    </location>
</feature>
<dbReference type="InterPro" id="IPR000259">
    <property type="entry name" value="Adhesion_dom_fimbrial"/>
</dbReference>
<dbReference type="GeneID" id="89517175"/>
<proteinExistence type="predicted"/>
<dbReference type="GO" id="GO:0009289">
    <property type="term" value="C:pilus"/>
    <property type="evidence" value="ECO:0007669"/>
    <property type="project" value="InterPro"/>
</dbReference>
<dbReference type="RefSeq" id="WP_025238635.1">
    <property type="nucleotide sequence ID" value="NZ_BBVI01000001.1"/>
</dbReference>
<dbReference type="Proteomes" id="UP000663211">
    <property type="component" value="Chromosome"/>
</dbReference>
<feature type="chain" id="PRO_5044440737" evidence="1">
    <location>
        <begin position="22"/>
        <end position="163"/>
    </location>
</feature>
<dbReference type="Pfam" id="PF00419">
    <property type="entry name" value="Fimbrial"/>
    <property type="match status" value="1"/>
</dbReference>
<keyword evidence="1" id="KW-0732">Signal</keyword>
<evidence type="ECO:0000259" key="2">
    <source>
        <dbReference type="Pfam" id="PF00419"/>
    </source>
</evidence>
<evidence type="ECO:0000313" key="3">
    <source>
        <dbReference type="EMBL" id="QST74931.1"/>
    </source>
</evidence>
<dbReference type="PANTHER" id="PTHR33420">
    <property type="entry name" value="FIMBRIAL SUBUNIT ELFA-RELATED"/>
    <property type="match status" value="1"/>
</dbReference>
<sequence>MRGAFLPIAAALLLTSVTVWADSKTVNMELRVLVDAPPPCSIKGSAVNFGDVLIKSIDGSNYLKPVGYTLNCGARKFDDLRMQLRGTTATINGQTVVATGIDGFGIRVQSVSDHSLFAVGNDNWTPFNFANQPKLEAVPVKQSGVQLTASAFSATVTMVVDYQ</sequence>
<name>A0A7U8Z6Y7_ESCAL</name>
<dbReference type="EMBL" id="CP070296">
    <property type="protein sequence ID" value="QST74931.1"/>
    <property type="molecule type" value="Genomic_DNA"/>
</dbReference>
<dbReference type="InterPro" id="IPR050263">
    <property type="entry name" value="Bact_Fimbrial_Adh_Pro"/>
</dbReference>
<dbReference type="InterPro" id="IPR008966">
    <property type="entry name" value="Adhesion_dom_sf"/>
</dbReference>
<feature type="domain" description="Fimbrial-type adhesion" evidence="2">
    <location>
        <begin position="31"/>
        <end position="163"/>
    </location>
</feature>
<protein>
    <submittedName>
        <fullName evidence="3">Fimbrial protein</fullName>
    </submittedName>
</protein>
<dbReference type="InterPro" id="IPR036937">
    <property type="entry name" value="Adhesion_dom_fimbrial_sf"/>
</dbReference>